<evidence type="ECO:0000313" key="2">
    <source>
        <dbReference type="Proteomes" id="UP000231480"/>
    </source>
</evidence>
<dbReference type="InterPro" id="IPR003016">
    <property type="entry name" value="2-oxoA_DH_lipoyl-BS"/>
</dbReference>
<dbReference type="EMBL" id="PCRH01000023">
    <property type="protein sequence ID" value="PIP17229.1"/>
    <property type="molecule type" value="Genomic_DNA"/>
</dbReference>
<dbReference type="PROSITE" id="PS00189">
    <property type="entry name" value="LIPOYL"/>
    <property type="match status" value="1"/>
</dbReference>
<dbReference type="AlphaFoldDB" id="A0A2G9YDA3"/>
<organism evidence="1 2">
    <name type="scientific">Candidatus Portnoybacteria bacterium CG23_combo_of_CG06-09_8_20_14_all_37_13</name>
    <dbReference type="NCBI Taxonomy" id="1974819"/>
    <lineage>
        <taxon>Bacteria</taxon>
        <taxon>Candidatus Portnoyibacteriota</taxon>
    </lineage>
</organism>
<name>A0A2G9YDA3_9BACT</name>
<dbReference type="Proteomes" id="UP000231480">
    <property type="component" value="Unassembled WGS sequence"/>
</dbReference>
<comment type="caution">
    <text evidence="1">The sequence shown here is derived from an EMBL/GenBank/DDBJ whole genome shotgun (WGS) entry which is preliminary data.</text>
</comment>
<reference evidence="1 2" key="1">
    <citation type="submission" date="2017-09" db="EMBL/GenBank/DDBJ databases">
        <title>Depth-based differentiation of microbial function through sediment-hosted aquifers and enrichment of novel symbionts in the deep terrestrial subsurface.</title>
        <authorList>
            <person name="Probst A.J."/>
            <person name="Ladd B."/>
            <person name="Jarett J.K."/>
            <person name="Geller-Mcgrath D.E."/>
            <person name="Sieber C.M."/>
            <person name="Emerson J.B."/>
            <person name="Anantharaman K."/>
            <person name="Thomas B.C."/>
            <person name="Malmstrom R."/>
            <person name="Stieglmeier M."/>
            <person name="Klingl A."/>
            <person name="Woyke T."/>
            <person name="Ryan C.M."/>
            <person name="Banfield J.F."/>
        </authorList>
    </citation>
    <scope>NUCLEOTIDE SEQUENCE [LARGE SCALE GENOMIC DNA]</scope>
    <source>
        <strain evidence="1">CG23_combo_of_CG06-09_8_20_14_all_37_13</strain>
    </source>
</reference>
<sequence length="94" mass="10406">MDAKGLLGSVKKMPCPGGFSVDKKELLKPFEWDKAVVRSFCQGCGSLLEVNKEGADELSKLANKVRSSWSGYYFQTKTCLLCQGKDLTVKLKKI</sequence>
<evidence type="ECO:0000313" key="1">
    <source>
        <dbReference type="EMBL" id="PIP17229.1"/>
    </source>
</evidence>
<proteinExistence type="predicted"/>
<gene>
    <name evidence="1" type="ORF">COX44_01015</name>
</gene>
<accession>A0A2G9YDA3</accession>
<protein>
    <submittedName>
        <fullName evidence="1">Uncharacterized protein</fullName>
    </submittedName>
</protein>